<evidence type="ECO:0000313" key="4">
    <source>
        <dbReference type="Proteomes" id="UP000263232"/>
    </source>
</evidence>
<dbReference type="OrthoDB" id="2139205at2"/>
<dbReference type="AlphaFoldDB" id="A0A347WLQ0"/>
<feature type="compositionally biased region" description="Basic and acidic residues" evidence="1">
    <location>
        <begin position="56"/>
        <end position="71"/>
    </location>
</feature>
<keyword evidence="4" id="KW-1185">Reference proteome</keyword>
<feature type="chain" id="PRO_5016814691" description="DUF5067 domain-containing protein" evidence="2">
    <location>
        <begin position="28"/>
        <end position="258"/>
    </location>
</feature>
<organism evidence="3 4">
    <name type="scientific">Suicoccus acidiformans</name>
    <dbReference type="NCBI Taxonomy" id="2036206"/>
    <lineage>
        <taxon>Bacteria</taxon>
        <taxon>Bacillati</taxon>
        <taxon>Bacillota</taxon>
        <taxon>Bacilli</taxon>
        <taxon>Lactobacillales</taxon>
        <taxon>Aerococcaceae</taxon>
        <taxon>Suicoccus</taxon>
    </lineage>
</organism>
<feature type="region of interest" description="Disordered" evidence="1">
    <location>
        <begin position="27"/>
        <end position="73"/>
    </location>
</feature>
<keyword evidence="2" id="KW-0732">Signal</keyword>
<sequence length="258" mass="29216">MNRYLIRSLACFLCLGQLFQGIPSAHAEESHTNNPEESSEVYSQESIVEDQTETSLDDHQESAEENTETRPEPAFSIASNNFLPFVQYINYKYQGDGTYFDFQNIIMEYPPDANGIFQISAFSNGEAVAYILQIRNTGLYELACYHDYNIVEDLRYSQEASSTTESLILPSQLTVGSSFQSGYNNERLIRIEAYLEQIQFGQQLYQQVMQLAEDQADGSQINYYLAPSYGLIIVERAYPDGSSQILAQLTETDGNLIQ</sequence>
<evidence type="ECO:0000256" key="2">
    <source>
        <dbReference type="SAM" id="SignalP"/>
    </source>
</evidence>
<evidence type="ECO:0000313" key="3">
    <source>
        <dbReference type="EMBL" id="AXY26007.1"/>
    </source>
</evidence>
<evidence type="ECO:0008006" key="5">
    <source>
        <dbReference type="Google" id="ProtNLM"/>
    </source>
</evidence>
<protein>
    <recommendedName>
        <fullName evidence="5">DUF5067 domain-containing protein</fullName>
    </recommendedName>
</protein>
<proteinExistence type="predicted"/>
<feature type="compositionally biased region" description="Polar residues" evidence="1">
    <location>
        <begin position="32"/>
        <end position="46"/>
    </location>
</feature>
<gene>
    <name evidence="3" type="ORF">CL176_08340</name>
</gene>
<dbReference type="KEGG" id="abae:CL176_08340"/>
<accession>A0A347WLQ0</accession>
<evidence type="ECO:0000256" key="1">
    <source>
        <dbReference type="SAM" id="MobiDB-lite"/>
    </source>
</evidence>
<reference evidence="3 4" key="1">
    <citation type="submission" date="2017-09" db="EMBL/GenBank/DDBJ databases">
        <title>Complete genome sequence of Oxytococcus suis strain ZY16052.</title>
        <authorList>
            <person name="Li F."/>
        </authorList>
    </citation>
    <scope>NUCLEOTIDE SEQUENCE [LARGE SCALE GENOMIC DNA]</scope>
    <source>
        <strain evidence="3 4">ZY16052</strain>
    </source>
</reference>
<feature type="signal peptide" evidence="2">
    <location>
        <begin position="1"/>
        <end position="27"/>
    </location>
</feature>
<dbReference type="Proteomes" id="UP000263232">
    <property type="component" value="Chromosome"/>
</dbReference>
<dbReference type="EMBL" id="CP023434">
    <property type="protein sequence ID" value="AXY26007.1"/>
    <property type="molecule type" value="Genomic_DNA"/>
</dbReference>
<name>A0A347WLQ0_9LACT</name>
<dbReference type="RefSeq" id="WP_118990907.1">
    <property type="nucleotide sequence ID" value="NZ_CP023434.1"/>
</dbReference>